<sequence length="163" mass="17665">MCSYSAFSVGAALPISLKGVEMASRQEINAAIKSNVLSKLRNQGFSGSFPHLRRIGDEVVDLVTFQFDRHGGALTIEIAKCSLSGIDGPLGHIPAKNATAHHRHPIYRKRLGDHSRSTGGSDNWFSYADRGAASVADAILTRLLDDSIWNDVSPDGSETPYRK</sequence>
<dbReference type="Proteomes" id="UP000291302">
    <property type="component" value="Unassembled WGS sequence"/>
</dbReference>
<name>A0ABY1XHQ9_9HYPH</name>
<evidence type="ECO:0000313" key="2">
    <source>
        <dbReference type="Proteomes" id="UP000291302"/>
    </source>
</evidence>
<comment type="caution">
    <text evidence="1">The sequence shown here is derived from an EMBL/GenBank/DDBJ whole genome shotgun (WGS) entry which is preliminary data.</text>
</comment>
<protein>
    <submittedName>
        <fullName evidence="1">DUF4304 domain-containing protein</fullName>
    </submittedName>
</protein>
<accession>A0ABY1XHQ9</accession>
<proteinExistence type="predicted"/>
<dbReference type="EMBL" id="SILG01000007">
    <property type="protein sequence ID" value="TBE57810.1"/>
    <property type="molecule type" value="Genomic_DNA"/>
</dbReference>
<gene>
    <name evidence="1" type="ORF">ELH03_36095</name>
</gene>
<evidence type="ECO:0000313" key="1">
    <source>
        <dbReference type="EMBL" id="TBE57810.1"/>
    </source>
</evidence>
<dbReference type="InterPro" id="IPR025412">
    <property type="entry name" value="DUF4304"/>
</dbReference>
<dbReference type="Pfam" id="PF14137">
    <property type="entry name" value="DUF4304"/>
    <property type="match status" value="1"/>
</dbReference>
<keyword evidence="2" id="KW-1185">Reference proteome</keyword>
<organism evidence="1 2">
    <name type="scientific">Rhizobium beringeri</name>
    <dbReference type="NCBI Taxonomy" id="3019934"/>
    <lineage>
        <taxon>Bacteria</taxon>
        <taxon>Pseudomonadati</taxon>
        <taxon>Pseudomonadota</taxon>
        <taxon>Alphaproteobacteria</taxon>
        <taxon>Hyphomicrobiales</taxon>
        <taxon>Rhizobiaceae</taxon>
        <taxon>Rhizobium/Agrobacterium group</taxon>
        <taxon>Rhizobium</taxon>
    </lineage>
</organism>
<reference evidence="1 2" key="1">
    <citation type="submission" date="2019-02" db="EMBL/GenBank/DDBJ databases">
        <title>The genomic architecture of introgression among sibling species of bacteria.</title>
        <authorList>
            <person name="Cavassim M.I.A."/>
            <person name="Moeskjaer S."/>
            <person name="Moslemi C."/>
            <person name="Fields B."/>
            <person name="Bachmann A."/>
            <person name="Vilhjalmsson B."/>
            <person name="Schierup M.H."/>
            <person name="Young J.P.W."/>
            <person name="Andersen S.U."/>
        </authorList>
    </citation>
    <scope>NUCLEOTIDE SEQUENCE [LARGE SCALE GENOMIC DNA]</scope>
    <source>
        <strain evidence="1 2">SM51</strain>
    </source>
</reference>